<dbReference type="AlphaFoldDB" id="A0A8J3W477"/>
<evidence type="ECO:0000313" key="2">
    <source>
        <dbReference type="EMBL" id="GIH75170.1"/>
    </source>
</evidence>
<proteinExistence type="predicted"/>
<gene>
    <name evidence="2" type="ORF">Plo01_15990</name>
</gene>
<feature type="compositionally biased region" description="Basic and acidic residues" evidence="1">
    <location>
        <begin position="14"/>
        <end position="29"/>
    </location>
</feature>
<feature type="region of interest" description="Disordered" evidence="1">
    <location>
        <begin position="1"/>
        <end position="148"/>
    </location>
</feature>
<feature type="compositionally biased region" description="Basic residues" evidence="1">
    <location>
        <begin position="137"/>
        <end position="148"/>
    </location>
</feature>
<accession>A0A8J3W477</accession>
<feature type="compositionally biased region" description="Low complexity" evidence="1">
    <location>
        <begin position="111"/>
        <end position="132"/>
    </location>
</feature>
<evidence type="ECO:0000313" key="3">
    <source>
        <dbReference type="Proteomes" id="UP000616724"/>
    </source>
</evidence>
<comment type="caution">
    <text evidence="2">The sequence shown here is derived from an EMBL/GenBank/DDBJ whole genome shotgun (WGS) entry which is preliminary data.</text>
</comment>
<feature type="compositionally biased region" description="Acidic residues" evidence="1">
    <location>
        <begin position="68"/>
        <end position="80"/>
    </location>
</feature>
<feature type="compositionally biased region" description="Gly residues" evidence="1">
    <location>
        <begin position="35"/>
        <end position="48"/>
    </location>
</feature>
<dbReference type="EMBL" id="BOOH01000014">
    <property type="protein sequence ID" value="GIH75170.1"/>
    <property type="molecule type" value="Genomic_DNA"/>
</dbReference>
<feature type="compositionally biased region" description="Gly residues" evidence="1">
    <location>
        <begin position="55"/>
        <end position="67"/>
    </location>
</feature>
<sequence>MISRRSRTGTGQPERQECSSRSRAIREIFAENSGGPAGGGVGVGSGGGDGEKGSGDGGGEDGVVGEPGEGDAEGDGEDGTADVRDGENALGRTELRAGSSVGAAMGSDAPQEATARQAVTARAARPRVPNAEPLTRHPSHRRNYPAPA</sequence>
<name>A0A8J3W477_9ACTN</name>
<evidence type="ECO:0000256" key="1">
    <source>
        <dbReference type="SAM" id="MobiDB-lite"/>
    </source>
</evidence>
<keyword evidence="3" id="KW-1185">Reference proteome</keyword>
<protein>
    <submittedName>
        <fullName evidence="2">Uncharacterized protein</fullName>
    </submittedName>
</protein>
<dbReference type="Proteomes" id="UP000616724">
    <property type="component" value="Unassembled WGS sequence"/>
</dbReference>
<reference evidence="2 3" key="1">
    <citation type="submission" date="2021-01" db="EMBL/GenBank/DDBJ databases">
        <title>Whole genome shotgun sequence of Planobispora longispora NBRC 13918.</title>
        <authorList>
            <person name="Komaki H."/>
            <person name="Tamura T."/>
        </authorList>
    </citation>
    <scope>NUCLEOTIDE SEQUENCE [LARGE SCALE GENOMIC DNA]</scope>
    <source>
        <strain evidence="2 3">NBRC 13918</strain>
    </source>
</reference>
<organism evidence="2 3">
    <name type="scientific">Planobispora longispora</name>
    <dbReference type="NCBI Taxonomy" id="28887"/>
    <lineage>
        <taxon>Bacteria</taxon>
        <taxon>Bacillati</taxon>
        <taxon>Actinomycetota</taxon>
        <taxon>Actinomycetes</taxon>
        <taxon>Streptosporangiales</taxon>
        <taxon>Streptosporangiaceae</taxon>
        <taxon>Planobispora</taxon>
    </lineage>
</organism>